<feature type="compositionally biased region" description="Basic residues" evidence="2">
    <location>
        <begin position="64"/>
        <end position="88"/>
    </location>
</feature>
<keyword evidence="4" id="KW-1185">Reference proteome</keyword>
<evidence type="ECO:0000313" key="3">
    <source>
        <dbReference type="EMBL" id="RXK41924.1"/>
    </source>
</evidence>
<feature type="compositionally biased region" description="Low complexity" evidence="2">
    <location>
        <begin position="17"/>
        <end position="29"/>
    </location>
</feature>
<evidence type="ECO:0000256" key="2">
    <source>
        <dbReference type="SAM" id="MobiDB-lite"/>
    </source>
</evidence>
<feature type="compositionally biased region" description="Basic residues" evidence="2">
    <location>
        <begin position="1"/>
        <end position="14"/>
    </location>
</feature>
<sequence length="468" mass="52132">MGRQKLRKDRRPPPRRPTQSSQTTQPLQPWTDQTNLPYLAPIITPQSESHHSNPDANPNPNPHLHSHSHSHSHPHPHNHSHSHSHTHTHNHDHDHTNSHVHPPTQAGSSTNVSHATLASLGKYAQAVHDRTARALNKVDRLSEMFPPQAQLEAIASAAAGLDPSVLDHPGLAAAMNGQTVPGMTDSVAAGGSIDLPSSLAALFEAKLTLDREKAKLVKMQKELKGYKEDVASMTKTNGEASGSGSGSGSVRASYLCTCGQEHHYDSEDEYYEYSDEECSGDCMCNCHEIQNHSHPHSHSSAHIHPIHEPCSHHASLEYVDEEEEEDDDEDEEEMDEDQAILLDSEAMAEAARFDGGSDKYDDTYPTSLDLWNGKQETRYRSKVKSNEQEQTKLFNDVLGKMAVLRELEKGKDNKKEEKLEVKMKPLSEDPERLEEAVKELFNWIKAVVWTIEQAALVAGRRKWAQQAK</sequence>
<protein>
    <submittedName>
        <fullName evidence="3">Uncharacterized protein</fullName>
    </submittedName>
</protein>
<comment type="caution">
    <text evidence="3">The sequence shown here is derived from an EMBL/GenBank/DDBJ whole genome shotgun (WGS) entry which is preliminary data.</text>
</comment>
<dbReference type="VEuPathDB" id="FungiDB:TREMEDRAFT_61831"/>
<proteinExistence type="predicted"/>
<dbReference type="OrthoDB" id="2593363at2759"/>
<organism evidence="3 4">
    <name type="scientific">Tremella mesenterica</name>
    <name type="common">Jelly fungus</name>
    <dbReference type="NCBI Taxonomy" id="5217"/>
    <lineage>
        <taxon>Eukaryota</taxon>
        <taxon>Fungi</taxon>
        <taxon>Dikarya</taxon>
        <taxon>Basidiomycota</taxon>
        <taxon>Agaricomycotina</taxon>
        <taxon>Tremellomycetes</taxon>
        <taxon>Tremellales</taxon>
        <taxon>Tremellaceae</taxon>
        <taxon>Tremella</taxon>
    </lineage>
</organism>
<dbReference type="InParanoid" id="A0A4Q1BUV6"/>
<dbReference type="STRING" id="5217.A0A4Q1BUV6"/>
<evidence type="ECO:0000256" key="1">
    <source>
        <dbReference type="SAM" id="Coils"/>
    </source>
</evidence>
<name>A0A4Q1BUV6_TREME</name>
<evidence type="ECO:0000313" key="4">
    <source>
        <dbReference type="Proteomes" id="UP000289152"/>
    </source>
</evidence>
<dbReference type="AlphaFoldDB" id="A0A4Q1BUV6"/>
<feature type="coiled-coil region" evidence="1">
    <location>
        <begin position="202"/>
        <end position="236"/>
    </location>
</feature>
<keyword evidence="1" id="KW-0175">Coiled coil</keyword>
<accession>A0A4Q1BUV6</accession>
<reference evidence="3 4" key="1">
    <citation type="submission" date="2016-06" db="EMBL/GenBank/DDBJ databases">
        <title>Evolution of pathogenesis and genome organization in the Tremellales.</title>
        <authorList>
            <person name="Cuomo C."/>
            <person name="Litvintseva A."/>
            <person name="Heitman J."/>
            <person name="Chen Y."/>
            <person name="Sun S."/>
            <person name="Springer D."/>
            <person name="Dromer F."/>
            <person name="Young S."/>
            <person name="Zeng Q."/>
            <person name="Chapman S."/>
            <person name="Gujja S."/>
            <person name="Saif S."/>
            <person name="Birren B."/>
        </authorList>
    </citation>
    <scope>NUCLEOTIDE SEQUENCE [LARGE SCALE GENOMIC DNA]</scope>
    <source>
        <strain evidence="3 4">ATCC 28783</strain>
    </source>
</reference>
<dbReference type="Proteomes" id="UP000289152">
    <property type="component" value="Unassembled WGS sequence"/>
</dbReference>
<gene>
    <name evidence="3" type="ORF">M231_00645</name>
</gene>
<feature type="region of interest" description="Disordered" evidence="2">
    <location>
        <begin position="1"/>
        <end position="111"/>
    </location>
</feature>
<dbReference type="EMBL" id="SDIL01000004">
    <property type="protein sequence ID" value="RXK41924.1"/>
    <property type="molecule type" value="Genomic_DNA"/>
</dbReference>